<dbReference type="GO" id="GO:0004252">
    <property type="term" value="F:serine-type endopeptidase activity"/>
    <property type="evidence" value="ECO:0007669"/>
    <property type="project" value="InterPro"/>
</dbReference>
<dbReference type="Proteomes" id="UP000230595">
    <property type="component" value="Unassembled WGS sequence"/>
</dbReference>
<name>A0A2M7CQS4_9BACT</name>
<dbReference type="PANTHER" id="PTHR22939">
    <property type="entry name" value="SERINE PROTEASE FAMILY S1C HTRA-RELATED"/>
    <property type="match status" value="1"/>
</dbReference>
<dbReference type="Gene3D" id="2.40.10.120">
    <property type="match status" value="1"/>
</dbReference>
<feature type="region of interest" description="Disordered" evidence="1">
    <location>
        <begin position="1"/>
        <end position="38"/>
    </location>
</feature>
<dbReference type="InterPro" id="IPR001940">
    <property type="entry name" value="Peptidase_S1C"/>
</dbReference>
<comment type="caution">
    <text evidence="2">The sequence shown here is derived from an EMBL/GenBank/DDBJ whole genome shotgun (WGS) entry which is preliminary data.</text>
</comment>
<dbReference type="InterPro" id="IPR009003">
    <property type="entry name" value="Peptidase_S1_PA"/>
</dbReference>
<protein>
    <recommendedName>
        <fullName evidence="4">Serine protease</fullName>
    </recommendedName>
</protein>
<dbReference type="SUPFAM" id="SSF50494">
    <property type="entry name" value="Trypsin-like serine proteases"/>
    <property type="match status" value="1"/>
</dbReference>
<dbReference type="EMBL" id="PEUH01000002">
    <property type="protein sequence ID" value="PIV32018.1"/>
    <property type="molecule type" value="Genomic_DNA"/>
</dbReference>
<dbReference type="AlphaFoldDB" id="A0A2M7CQS4"/>
<evidence type="ECO:0000313" key="3">
    <source>
        <dbReference type="Proteomes" id="UP000230595"/>
    </source>
</evidence>
<organism evidence="2 3">
    <name type="scientific">Candidatus Wolfebacteria bacterium CG02_land_8_20_14_3_00_37_12</name>
    <dbReference type="NCBI Taxonomy" id="1975066"/>
    <lineage>
        <taxon>Bacteria</taxon>
        <taxon>Candidatus Wolfeibacteriota</taxon>
    </lineage>
</organism>
<gene>
    <name evidence="2" type="ORF">COS33_00060</name>
</gene>
<dbReference type="GO" id="GO:0006508">
    <property type="term" value="P:proteolysis"/>
    <property type="evidence" value="ECO:0007669"/>
    <property type="project" value="InterPro"/>
</dbReference>
<dbReference type="PRINTS" id="PR00834">
    <property type="entry name" value="PROTEASES2C"/>
</dbReference>
<evidence type="ECO:0008006" key="4">
    <source>
        <dbReference type="Google" id="ProtNLM"/>
    </source>
</evidence>
<reference evidence="3" key="1">
    <citation type="submission" date="2017-09" db="EMBL/GenBank/DDBJ databases">
        <title>Depth-based differentiation of microbial function through sediment-hosted aquifers and enrichment of novel symbionts in the deep terrestrial subsurface.</title>
        <authorList>
            <person name="Probst A.J."/>
            <person name="Ladd B."/>
            <person name="Jarett J.K."/>
            <person name="Geller-Mcgrath D.E."/>
            <person name="Sieber C.M.K."/>
            <person name="Emerson J.B."/>
            <person name="Anantharaman K."/>
            <person name="Thomas B.C."/>
            <person name="Malmstrom R."/>
            <person name="Stieglmeier M."/>
            <person name="Klingl A."/>
            <person name="Woyke T."/>
            <person name="Ryan C.M."/>
            <person name="Banfield J.F."/>
        </authorList>
    </citation>
    <scope>NUCLEOTIDE SEQUENCE [LARGE SCALE GENOMIC DNA]</scope>
</reference>
<evidence type="ECO:0000256" key="1">
    <source>
        <dbReference type="SAM" id="MobiDB-lite"/>
    </source>
</evidence>
<dbReference type="PANTHER" id="PTHR22939:SF129">
    <property type="entry name" value="SERINE PROTEASE HTRA2, MITOCHONDRIAL"/>
    <property type="match status" value="1"/>
</dbReference>
<evidence type="ECO:0000313" key="2">
    <source>
        <dbReference type="EMBL" id="PIV32018.1"/>
    </source>
</evidence>
<feature type="compositionally biased region" description="Basic and acidic residues" evidence="1">
    <location>
        <begin position="1"/>
        <end position="11"/>
    </location>
</feature>
<sequence length="280" mass="30516">MRRRAKADTVRQKNATAGEGGHSPPEKCDGGRRRTQSARRMRRRNLKNMQNNFVKIIKKAMPAVVSIVVSENLKEIPKNLITPAAQKKLKKITDNNGDIEVGGGSGFIVDKSGLIATSKHIVADPKTNYTIITNDNKKHKAKVIFRSPHNDIALLKLQTTNYKLQTLKLGDSNKVQLGENVLAFGSPLGNFPNTVSEGIISGLHRKIKAETDLKPGKDTLKEMIQTDAAINPGNSGGPLINMKGEVIGINTVAVANAENISLAIPINPIKKFLKTSKHNR</sequence>
<proteinExistence type="predicted"/>
<dbReference type="Pfam" id="PF13365">
    <property type="entry name" value="Trypsin_2"/>
    <property type="match status" value="1"/>
</dbReference>
<accession>A0A2M7CQS4</accession>